<evidence type="ECO:0000256" key="1">
    <source>
        <dbReference type="ARBA" id="ARBA00006484"/>
    </source>
</evidence>
<evidence type="ECO:0000313" key="4">
    <source>
        <dbReference type="Proteomes" id="UP000195569"/>
    </source>
</evidence>
<dbReference type="Pfam" id="PF00106">
    <property type="entry name" value="adh_short"/>
    <property type="match status" value="1"/>
</dbReference>
<keyword evidence="2 3" id="KW-0560">Oxidoreductase</keyword>
<dbReference type="PANTHER" id="PTHR43976:SF16">
    <property type="entry name" value="SHORT-CHAIN DEHYDROGENASE_REDUCTASE FAMILY PROTEIN"/>
    <property type="match status" value="1"/>
</dbReference>
<dbReference type="SUPFAM" id="SSF51735">
    <property type="entry name" value="NAD(P)-binding Rossmann-fold domains"/>
    <property type="match status" value="1"/>
</dbReference>
<accession>A0A1N7SIY4</accession>
<dbReference type="Proteomes" id="UP000195569">
    <property type="component" value="Unassembled WGS sequence"/>
</dbReference>
<dbReference type="EC" id="1.-.-.-" evidence="3"/>
<reference evidence="3" key="1">
    <citation type="submission" date="2016-12" db="EMBL/GenBank/DDBJ databases">
        <authorList>
            <person name="Moulin L."/>
        </authorList>
    </citation>
    <scope>NUCLEOTIDE SEQUENCE [LARGE SCALE GENOMIC DNA]</scope>
    <source>
        <strain evidence="3">STM 7183</strain>
    </source>
</reference>
<evidence type="ECO:0000313" key="3">
    <source>
        <dbReference type="EMBL" id="SIT47363.1"/>
    </source>
</evidence>
<keyword evidence="4" id="KW-1185">Reference proteome</keyword>
<evidence type="ECO:0000256" key="2">
    <source>
        <dbReference type="ARBA" id="ARBA00023002"/>
    </source>
</evidence>
<name>A0A1N7SIY4_9BURK</name>
<dbReference type="InterPro" id="IPR051911">
    <property type="entry name" value="SDR_oxidoreductase"/>
</dbReference>
<dbReference type="PANTHER" id="PTHR43976">
    <property type="entry name" value="SHORT CHAIN DEHYDROGENASE"/>
    <property type="match status" value="1"/>
</dbReference>
<dbReference type="InterPro" id="IPR036291">
    <property type="entry name" value="NAD(P)-bd_dom_sf"/>
</dbReference>
<dbReference type="GO" id="GO:0016491">
    <property type="term" value="F:oxidoreductase activity"/>
    <property type="evidence" value="ECO:0007669"/>
    <property type="project" value="UniProtKB-KW"/>
</dbReference>
<comment type="similarity">
    <text evidence="1">Belongs to the short-chain dehydrogenases/reductases (SDR) family.</text>
</comment>
<sequence>MFITGASRGLGALIVQAALADGNAVVAAGRKVAAIDERLGKSPALLRVALDVTDEAQAKAAVVAAVEKFGRIDVLVNNAAFGLLAALEESGDANVRRAIDAESRGRAIAADRRHVRRIQEVSPEVPRLDVARRRQRDHRRL</sequence>
<gene>
    <name evidence="3" type="ORF">BN2476_560125</name>
</gene>
<dbReference type="AlphaFoldDB" id="A0A1N7SIY4"/>
<protein>
    <submittedName>
        <fullName evidence="3">Uncharacterized oxidoreductase MexAM1_META1p0182</fullName>
        <ecNumber evidence="3">1.-.-.-</ecNumber>
    </submittedName>
</protein>
<dbReference type="Gene3D" id="3.40.50.720">
    <property type="entry name" value="NAD(P)-binding Rossmann-like Domain"/>
    <property type="match status" value="1"/>
</dbReference>
<dbReference type="InterPro" id="IPR002347">
    <property type="entry name" value="SDR_fam"/>
</dbReference>
<dbReference type="EMBL" id="CYGY02000056">
    <property type="protein sequence ID" value="SIT47363.1"/>
    <property type="molecule type" value="Genomic_DNA"/>
</dbReference>
<organism evidence="3 4">
    <name type="scientific">Paraburkholderia piptadeniae</name>
    <dbReference type="NCBI Taxonomy" id="1701573"/>
    <lineage>
        <taxon>Bacteria</taxon>
        <taxon>Pseudomonadati</taxon>
        <taxon>Pseudomonadota</taxon>
        <taxon>Betaproteobacteria</taxon>
        <taxon>Burkholderiales</taxon>
        <taxon>Burkholderiaceae</taxon>
        <taxon>Paraburkholderia</taxon>
    </lineage>
</organism>
<proteinExistence type="inferred from homology"/>
<comment type="caution">
    <text evidence="3">The sequence shown here is derived from an EMBL/GenBank/DDBJ whole genome shotgun (WGS) entry which is preliminary data.</text>
</comment>